<protein>
    <recommendedName>
        <fullName evidence="4">Crinkler effector protein N-terminal domain-containing protein</fullName>
    </recommendedName>
</protein>
<dbReference type="Pfam" id="PF20147">
    <property type="entry name" value="Crinkler"/>
    <property type="match status" value="1"/>
</dbReference>
<keyword evidence="6" id="KW-1185">Reference proteome</keyword>
<feature type="domain" description="Crinkler effector protein N-terminal" evidence="4">
    <location>
        <begin position="1"/>
        <end position="108"/>
    </location>
</feature>
<evidence type="ECO:0000256" key="1">
    <source>
        <dbReference type="ARBA" id="ARBA00004340"/>
    </source>
</evidence>
<dbReference type="InterPro" id="IPR045379">
    <property type="entry name" value="Crinkler_N"/>
</dbReference>
<keyword evidence="3" id="KW-0964">Secreted</keyword>
<dbReference type="Proteomes" id="UP001259832">
    <property type="component" value="Unassembled WGS sequence"/>
</dbReference>
<evidence type="ECO:0000256" key="3">
    <source>
        <dbReference type="ARBA" id="ARBA00022525"/>
    </source>
</evidence>
<dbReference type="GO" id="GO:0043657">
    <property type="term" value="C:host cell"/>
    <property type="evidence" value="ECO:0007669"/>
    <property type="project" value="UniProtKB-SubCell"/>
</dbReference>
<evidence type="ECO:0000313" key="6">
    <source>
        <dbReference type="Proteomes" id="UP001259832"/>
    </source>
</evidence>
<evidence type="ECO:0000259" key="4">
    <source>
        <dbReference type="Pfam" id="PF20147"/>
    </source>
</evidence>
<dbReference type="AlphaFoldDB" id="A0AAD9G273"/>
<evidence type="ECO:0000256" key="2">
    <source>
        <dbReference type="ARBA" id="ARBA00004613"/>
    </source>
</evidence>
<comment type="caution">
    <text evidence="5">The sequence shown here is derived from an EMBL/GenBank/DDBJ whole genome shotgun (WGS) entry which is preliminary data.</text>
</comment>
<accession>A0AAD9G273</accession>
<organism evidence="5 6">
    <name type="scientific">Phytophthora citrophthora</name>
    <dbReference type="NCBI Taxonomy" id="4793"/>
    <lineage>
        <taxon>Eukaryota</taxon>
        <taxon>Sar</taxon>
        <taxon>Stramenopiles</taxon>
        <taxon>Oomycota</taxon>
        <taxon>Peronosporomycetes</taxon>
        <taxon>Peronosporales</taxon>
        <taxon>Peronosporaceae</taxon>
        <taxon>Phytophthora</taxon>
    </lineage>
</organism>
<sequence length="832" mass="92792">MKLFCAVVGVAESAFEVDIAEDASVSALKKAIRAEPEFGYPNSKLQLFLAKKDKGKGAWLTEEDVAILRVDLVSQDYKPMKSTLKLDNDDIFGKSFHPGEDQVHVLVKFPEGIDIERNRVTVPMGPVVNVSSCDDLLAFLESEMTNKEETMSNPHILSAESLQFQLVGREDAIKAAANCFNRIIKAGRGIGSDRTDRPIPVCSGISGLGKTRMLEESSTIFQEMRLDPKSVVRLIVPYYNGYSPTPVERLMPIQASFSWRLLYRFFLDNNCALPFADWIESRLPSNGDKLRLSKAINVIERKLRQSAQGQESLYLYLGIDDYQKIERLRTSGANTGTSILRQLVEAIAGFLCKKSSGLVVLPMFAGTDLGIIASGSIANSSYYVTERLPMTLLTLGQVVTFVESNAKFAGYLQDNQVQNHLFALGGVPRWVVEYVLNLKMCSEPGTITLESIGKCFKNVWTKYVDAYMESMSTQQLVRLSAFAVSGRQVRQQDKFDKKFKWSKLRDSSLCVLNPSSTPKDCDVRVPYALLQSIASSDDMTSEAEKCFAAALSDMEKLVDSELFVREPWQSWEIFGACFYAVRINALLVIGRSTVTLEELLPGALIADNMCGISVKLSPSRVFQCNEQFGLSTPKVVSRKNHPSEETDWTSSGSIIVNGVDGEGVDIFFALKDALSGNLIVFVDQRKRHFGAFQPSSAKEHLRQLRKHRPRFLGKDTRLVGGVMNCVAPSNLQTYVVPHDCFLVTRDETKRFHGTLAYHPACSPLVPIYSANKTALMSVLIGSEAHKKKAAEEIIRKRKEPSGGFIDFGEMRSRFKHMKLEVEIDYNYAVLTR</sequence>
<gene>
    <name evidence="5" type="ORF">P3T76_014087</name>
</gene>
<dbReference type="GO" id="GO:0005576">
    <property type="term" value="C:extracellular region"/>
    <property type="evidence" value="ECO:0007669"/>
    <property type="project" value="UniProtKB-SubCell"/>
</dbReference>
<dbReference type="EMBL" id="JASMQC010000039">
    <property type="protein sequence ID" value="KAK1930416.1"/>
    <property type="molecule type" value="Genomic_DNA"/>
</dbReference>
<proteinExistence type="predicted"/>
<comment type="subcellular location">
    <subcellularLocation>
        <location evidence="1">Host cell</location>
    </subcellularLocation>
    <subcellularLocation>
        <location evidence="2">Secreted</location>
    </subcellularLocation>
</comment>
<name>A0AAD9G273_9STRA</name>
<evidence type="ECO:0000313" key="5">
    <source>
        <dbReference type="EMBL" id="KAK1930416.1"/>
    </source>
</evidence>
<reference evidence="5" key="1">
    <citation type="submission" date="2023-08" db="EMBL/GenBank/DDBJ databases">
        <title>Reference Genome Resource for the Citrus Pathogen Phytophthora citrophthora.</title>
        <authorList>
            <person name="Moller H."/>
            <person name="Coetzee B."/>
            <person name="Rose L.J."/>
            <person name="Van Niekerk J.M."/>
        </authorList>
    </citation>
    <scope>NUCLEOTIDE SEQUENCE</scope>
    <source>
        <strain evidence="5">STE-U-9442</strain>
    </source>
</reference>